<name>A0A0F9EWX0_9ZZZZ</name>
<evidence type="ECO:0000313" key="1">
    <source>
        <dbReference type="EMBL" id="KKL78544.1"/>
    </source>
</evidence>
<gene>
    <name evidence="1" type="ORF">LCGC14_2023790</name>
</gene>
<sequence>MSMSNYACFADCIDEEFVKSICPDEYTILVQEANKEDYGLEHYADELHYDDVCENAAVNDAFNHLCMAFDKAIGLLLGIVYHSAEDRGDDLDGYAFTVDKVYVPSEAGKKHMQYITRKFWTTFG</sequence>
<protein>
    <submittedName>
        <fullName evidence="1">Uncharacterized protein</fullName>
    </submittedName>
</protein>
<proteinExistence type="predicted"/>
<reference evidence="1" key="1">
    <citation type="journal article" date="2015" name="Nature">
        <title>Complex archaea that bridge the gap between prokaryotes and eukaryotes.</title>
        <authorList>
            <person name="Spang A."/>
            <person name="Saw J.H."/>
            <person name="Jorgensen S.L."/>
            <person name="Zaremba-Niedzwiedzka K."/>
            <person name="Martijn J."/>
            <person name="Lind A.E."/>
            <person name="van Eijk R."/>
            <person name="Schleper C."/>
            <person name="Guy L."/>
            <person name="Ettema T.J."/>
        </authorList>
    </citation>
    <scope>NUCLEOTIDE SEQUENCE</scope>
</reference>
<comment type="caution">
    <text evidence="1">The sequence shown here is derived from an EMBL/GenBank/DDBJ whole genome shotgun (WGS) entry which is preliminary data.</text>
</comment>
<accession>A0A0F9EWX0</accession>
<organism evidence="1">
    <name type="scientific">marine sediment metagenome</name>
    <dbReference type="NCBI Taxonomy" id="412755"/>
    <lineage>
        <taxon>unclassified sequences</taxon>
        <taxon>metagenomes</taxon>
        <taxon>ecological metagenomes</taxon>
    </lineage>
</organism>
<dbReference type="AlphaFoldDB" id="A0A0F9EWX0"/>
<dbReference type="EMBL" id="LAZR01023423">
    <property type="protein sequence ID" value="KKL78544.1"/>
    <property type="molecule type" value="Genomic_DNA"/>
</dbReference>